<dbReference type="AlphaFoldDB" id="A0A5A9NU11"/>
<organism evidence="1 2">
    <name type="scientific">Triplophysa tibetana</name>
    <dbReference type="NCBI Taxonomy" id="1572043"/>
    <lineage>
        <taxon>Eukaryota</taxon>
        <taxon>Metazoa</taxon>
        <taxon>Chordata</taxon>
        <taxon>Craniata</taxon>
        <taxon>Vertebrata</taxon>
        <taxon>Euteleostomi</taxon>
        <taxon>Actinopterygii</taxon>
        <taxon>Neopterygii</taxon>
        <taxon>Teleostei</taxon>
        <taxon>Ostariophysi</taxon>
        <taxon>Cypriniformes</taxon>
        <taxon>Nemacheilidae</taxon>
        <taxon>Triplophysa</taxon>
    </lineage>
</organism>
<evidence type="ECO:0008006" key="3">
    <source>
        <dbReference type="Google" id="ProtNLM"/>
    </source>
</evidence>
<keyword evidence="2" id="KW-1185">Reference proteome</keyword>
<evidence type="ECO:0000313" key="2">
    <source>
        <dbReference type="Proteomes" id="UP000324632"/>
    </source>
</evidence>
<proteinExistence type="predicted"/>
<sequence>MKFNCRQAEEVKVFSVPKNLNEDGFKDFLRAIYPQLKNRNFDLCKVNRHRVVVPLDHCTPQSIRSSGVLGSSALYIRPEHEIYTDCDSEVTLAVIEIVSEAVEDLDDIQVDAEEEDVNAAVIEIVSEAVEDLDDIQVDAEEEDVTAAVIEIASEGTELLDFTAPAPYVSPQVEREHFDLMSAQDFTVDSPSANSDDENVQLASPVREFRKNIPDLSKFDTEAIPDPDVRDKLTKLQKCMGDADFSNIKADLGDWIAECGVPSIFSATLQDMPSVFAQVVTHYIYHRDLFTIKWSVEGSNKRDQEEDRIFQWECLLMSIQEGEAKDITFEELLAFVTGADALPPLGFPQKCSIEFYDQEEGSTLCPGFSPCLPEDSITHGPPRSRICFVSAIPTPVNSPLTTHELYILYLCVLSV</sequence>
<protein>
    <recommendedName>
        <fullName evidence="3">HECT domain-containing protein</fullName>
    </recommendedName>
</protein>
<comment type="caution">
    <text evidence="1">The sequence shown here is derived from an EMBL/GenBank/DDBJ whole genome shotgun (WGS) entry which is preliminary data.</text>
</comment>
<accession>A0A5A9NU11</accession>
<reference evidence="1 2" key="1">
    <citation type="journal article" date="2019" name="Mol. Ecol. Resour.">
        <title>Chromosome-level genome assembly of Triplophysa tibetana, a fish adapted to the harsh high-altitude environment of the Tibetan Plateau.</title>
        <authorList>
            <person name="Yang X."/>
            <person name="Liu H."/>
            <person name="Ma Z."/>
            <person name="Zou Y."/>
            <person name="Zou M."/>
            <person name="Mao Y."/>
            <person name="Li X."/>
            <person name="Wang H."/>
            <person name="Chen T."/>
            <person name="Wang W."/>
            <person name="Yang R."/>
        </authorList>
    </citation>
    <scope>NUCLEOTIDE SEQUENCE [LARGE SCALE GENOMIC DNA]</scope>
    <source>
        <strain evidence="1">TTIB1903HZAU</strain>
        <tissue evidence="1">Muscle</tissue>
    </source>
</reference>
<evidence type="ECO:0000313" key="1">
    <source>
        <dbReference type="EMBL" id="KAA0712531.1"/>
    </source>
</evidence>
<name>A0A5A9NU11_9TELE</name>
<dbReference type="EMBL" id="SOYY01000014">
    <property type="protein sequence ID" value="KAA0712531.1"/>
    <property type="molecule type" value="Genomic_DNA"/>
</dbReference>
<dbReference type="Proteomes" id="UP000324632">
    <property type="component" value="Chromosome 14"/>
</dbReference>
<gene>
    <name evidence="1" type="ORF">E1301_Tti019073</name>
</gene>